<dbReference type="GO" id="GO:0044614">
    <property type="term" value="C:nuclear pore cytoplasmic filaments"/>
    <property type="evidence" value="ECO:0007669"/>
    <property type="project" value="TreeGrafter"/>
</dbReference>
<comment type="subcellular location">
    <subcellularLocation>
        <location evidence="1">Nucleus</location>
        <location evidence="1">Nuclear pore complex</location>
    </subcellularLocation>
</comment>
<evidence type="ECO:0000256" key="8">
    <source>
        <dbReference type="ARBA" id="ARBA00023242"/>
    </source>
</evidence>
<keyword evidence="3" id="KW-0813">Transport</keyword>
<feature type="region of interest" description="Disordered" evidence="11">
    <location>
        <begin position="1"/>
        <end position="34"/>
    </location>
</feature>
<evidence type="ECO:0000256" key="1">
    <source>
        <dbReference type="ARBA" id="ARBA00004567"/>
    </source>
</evidence>
<feature type="region of interest" description="Disordered" evidence="11">
    <location>
        <begin position="161"/>
        <end position="242"/>
    </location>
</feature>
<dbReference type="GO" id="GO:0016973">
    <property type="term" value="P:poly(A)+ mRNA export from nucleus"/>
    <property type="evidence" value="ECO:0007669"/>
    <property type="project" value="InterPro"/>
</dbReference>
<feature type="compositionally biased region" description="Polar residues" evidence="11">
    <location>
        <begin position="1"/>
        <end position="16"/>
    </location>
</feature>
<dbReference type="GO" id="GO:0000822">
    <property type="term" value="F:inositol hexakisphosphate binding"/>
    <property type="evidence" value="ECO:0007669"/>
    <property type="project" value="TreeGrafter"/>
</dbReference>
<dbReference type="AlphaFoldDB" id="A0A9Q9EEK8"/>
<dbReference type="PANTHER" id="PTHR12960:SF0">
    <property type="entry name" value="MRNA EXPORT FACTOR GLE1"/>
    <property type="match status" value="1"/>
</dbReference>
<dbReference type="GO" id="GO:0005543">
    <property type="term" value="F:phospholipid binding"/>
    <property type="evidence" value="ECO:0007669"/>
    <property type="project" value="TreeGrafter"/>
</dbReference>
<dbReference type="EMBL" id="CP099418">
    <property type="protein sequence ID" value="USW47024.1"/>
    <property type="molecule type" value="Genomic_DNA"/>
</dbReference>
<evidence type="ECO:0000256" key="9">
    <source>
        <dbReference type="ARBA" id="ARBA00026227"/>
    </source>
</evidence>
<evidence type="ECO:0000256" key="4">
    <source>
        <dbReference type="ARBA" id="ARBA00022816"/>
    </source>
</evidence>
<keyword evidence="13" id="KW-1185">Reference proteome</keyword>
<feature type="compositionally biased region" description="Basic and acidic residues" evidence="11">
    <location>
        <begin position="161"/>
        <end position="202"/>
    </location>
</feature>
<dbReference type="InterPro" id="IPR012476">
    <property type="entry name" value="GLE1"/>
</dbReference>
<dbReference type="OrthoDB" id="420884at2759"/>
<dbReference type="GO" id="GO:0031369">
    <property type="term" value="F:translation initiation factor binding"/>
    <property type="evidence" value="ECO:0007669"/>
    <property type="project" value="TreeGrafter"/>
</dbReference>
<keyword evidence="4" id="KW-0509">mRNA transport</keyword>
<evidence type="ECO:0000256" key="10">
    <source>
        <dbReference type="ARBA" id="ARBA00029983"/>
    </source>
</evidence>
<dbReference type="Proteomes" id="UP001056384">
    <property type="component" value="Chromosome 1"/>
</dbReference>
<keyword evidence="5" id="KW-0653">Protein transport</keyword>
<comment type="similarity">
    <text evidence="2">Belongs to the GLE1 family.</text>
</comment>
<dbReference type="Pfam" id="PF07817">
    <property type="entry name" value="GLE1"/>
    <property type="match status" value="1"/>
</dbReference>
<evidence type="ECO:0000256" key="5">
    <source>
        <dbReference type="ARBA" id="ARBA00022927"/>
    </source>
</evidence>
<evidence type="ECO:0000256" key="11">
    <source>
        <dbReference type="SAM" id="MobiDB-lite"/>
    </source>
</evidence>
<protein>
    <recommendedName>
        <fullName evidence="9">mRNA export factor GLE1</fullName>
    </recommendedName>
    <alternativeName>
        <fullName evidence="10">Nucleoporin GLE1</fullName>
    </alternativeName>
</protein>
<proteinExistence type="inferred from homology"/>
<keyword evidence="7" id="KW-0906">Nuclear pore complex</keyword>
<organism evidence="12 13">
    <name type="scientific">Septoria linicola</name>
    <dbReference type="NCBI Taxonomy" id="215465"/>
    <lineage>
        <taxon>Eukaryota</taxon>
        <taxon>Fungi</taxon>
        <taxon>Dikarya</taxon>
        <taxon>Ascomycota</taxon>
        <taxon>Pezizomycotina</taxon>
        <taxon>Dothideomycetes</taxon>
        <taxon>Dothideomycetidae</taxon>
        <taxon>Mycosphaerellales</taxon>
        <taxon>Mycosphaerellaceae</taxon>
        <taxon>Septoria</taxon>
    </lineage>
</organism>
<evidence type="ECO:0000313" key="13">
    <source>
        <dbReference type="Proteomes" id="UP001056384"/>
    </source>
</evidence>
<sequence length="563" mass="65385">MSSPYQSTDRLRSSPSLLRAHGHSRSNRNSYHEVQSAQIMEDMSRMLSDEDRTFKRKLDEEALLQQRRHVAALERALQQHEAVRRSAEHTYEAYQIDVERQRVAREAAQTRRLAEERRKLEEDRQAEIRRVEEARQQQEANRQELERLEQERKRERELAQKKLEDEAKARQKAEQERSAAEAKAREEEAAREAQRKEQERQQHQRQQQQQQEAQRAQQTSQSASVLQAGPRGSAGQIVAPNVPPGLVTTQAEREKLHDTYLALHAQCKVLRREIMQIKTSNRQMYDTIRDNARHVKLAVGQLAKNDTAGNRKRINTIQEHWNWSIGCCPSETADINLYRTQPVDPMQVPKVFLYMVNYTVKIIVKQIAYEVTVDPERAEPIGILTATLFSKPEFKPGGHSLSDMFLAKFHKAHATMFGLRFNELTEEGRKALGFKPDLYSNKTNWHNAVRALSRGYAAITLRDFSRSQNENPFPNRLYWEALSRILTTPVEERMALHYVTIEGMLDPLFMPRFIKFYGNNAVAAMRLGILEFPKPPHKEGHELQKTGLANMNVKFQEKLNLRL</sequence>
<dbReference type="PANTHER" id="PTHR12960">
    <property type="entry name" value="GLE-1-RELATED"/>
    <property type="match status" value="1"/>
</dbReference>
<reference evidence="12" key="1">
    <citation type="submission" date="2022-06" db="EMBL/GenBank/DDBJ databases">
        <title>Complete genome sequences of two strains of the flax pathogen Septoria linicola.</title>
        <authorList>
            <person name="Lapalu N."/>
            <person name="Simon A."/>
            <person name="Demenou B."/>
            <person name="Paumier D."/>
            <person name="Guillot M.-P."/>
            <person name="Gout L."/>
            <person name="Valade R."/>
        </authorList>
    </citation>
    <scope>NUCLEOTIDE SEQUENCE</scope>
    <source>
        <strain evidence="12">SE15195</strain>
    </source>
</reference>
<dbReference type="GO" id="GO:0015031">
    <property type="term" value="P:protein transport"/>
    <property type="evidence" value="ECO:0007669"/>
    <property type="project" value="UniProtKB-KW"/>
</dbReference>
<evidence type="ECO:0000256" key="3">
    <source>
        <dbReference type="ARBA" id="ARBA00022448"/>
    </source>
</evidence>
<evidence type="ECO:0000313" key="12">
    <source>
        <dbReference type="EMBL" id="USW47024.1"/>
    </source>
</evidence>
<dbReference type="GO" id="GO:0005737">
    <property type="term" value="C:cytoplasm"/>
    <property type="evidence" value="ECO:0007669"/>
    <property type="project" value="TreeGrafter"/>
</dbReference>
<evidence type="ECO:0000256" key="7">
    <source>
        <dbReference type="ARBA" id="ARBA00023132"/>
    </source>
</evidence>
<feature type="compositionally biased region" description="Low complexity" evidence="11">
    <location>
        <begin position="204"/>
        <end position="223"/>
    </location>
</feature>
<name>A0A9Q9EEK8_9PEZI</name>
<evidence type="ECO:0000256" key="2">
    <source>
        <dbReference type="ARBA" id="ARBA00011056"/>
    </source>
</evidence>
<keyword evidence="8" id="KW-0539">Nucleus</keyword>
<accession>A0A9Q9EEK8</accession>
<dbReference type="InterPro" id="IPR038506">
    <property type="entry name" value="GLE1-like_sf"/>
</dbReference>
<dbReference type="Gene3D" id="1.25.40.510">
    <property type="entry name" value="GLE1-like"/>
    <property type="match status" value="1"/>
</dbReference>
<gene>
    <name evidence="12" type="ORF">Slin15195_G003430</name>
</gene>
<keyword evidence="6" id="KW-0811">Translocation</keyword>
<evidence type="ECO:0000256" key="6">
    <source>
        <dbReference type="ARBA" id="ARBA00023010"/>
    </source>
</evidence>